<reference evidence="10" key="1">
    <citation type="journal article" date="2019" name="PLoS Pathog.">
        <title>Re-assessing the diversity of negative strand RNA viruses in insects.</title>
        <authorList>
            <person name="Kafer S."/>
            <person name="Paraskevopoulou S."/>
            <person name="Zirkel F."/>
            <person name="Wieseke N."/>
            <person name="Donath A."/>
            <person name="Petersen M."/>
            <person name="Jones T.C."/>
            <person name="Liu S."/>
            <person name="Zhou X."/>
            <person name="Middendorf M."/>
            <person name="Junglen S."/>
            <person name="Misof B."/>
            <person name="Drosten C."/>
        </authorList>
    </citation>
    <scope>NUCLEOTIDE SEQUENCE</scope>
    <source>
        <strain evidence="10">OKIAV109</strain>
    </source>
</reference>
<name>A0A7D7F7U7_9RHAB</name>
<dbReference type="GO" id="GO:0019013">
    <property type="term" value="C:viral nucleocapsid"/>
    <property type="evidence" value="ECO:0007669"/>
    <property type="project" value="UniProtKB-UniRule"/>
</dbReference>
<keyword evidence="2 9" id="KW-1139">Helical capsid protein</keyword>
<comment type="subunit">
    <text evidence="9">Homomultimerizes to form the nucleocapsid. Binds to viral genomic RNA.</text>
</comment>
<evidence type="ECO:0000256" key="5">
    <source>
        <dbReference type="ARBA" id="ARBA00022884"/>
    </source>
</evidence>
<evidence type="ECO:0000256" key="7">
    <source>
        <dbReference type="ARBA" id="ARBA00023274"/>
    </source>
</evidence>
<dbReference type="RefSeq" id="YP_010798547.1">
    <property type="nucleotide sequence ID" value="NC_076487.1"/>
</dbReference>
<evidence type="ECO:0000313" key="11">
    <source>
        <dbReference type="Proteomes" id="UP000676239"/>
    </source>
</evidence>
<accession>A0A7D7F7U7</accession>
<evidence type="ECO:0000256" key="3">
    <source>
        <dbReference type="ARBA" id="ARBA00022561"/>
    </source>
</evidence>
<dbReference type="GeneID" id="80536780"/>
<protein>
    <recommendedName>
        <fullName evidence="1 9">Nucleoprotein</fullName>
        <shortName evidence="9">NP</shortName>
        <shortName evidence="9">Protein N</shortName>
    </recommendedName>
    <alternativeName>
        <fullName evidence="8 9">Nucleocapsid protein</fullName>
    </alternativeName>
</protein>
<keyword evidence="6 9" id="KW-0543">Viral nucleoprotein</keyword>
<keyword evidence="4 9" id="KW-0946">Virion</keyword>
<evidence type="ECO:0000256" key="9">
    <source>
        <dbReference type="RuleBase" id="RU369108"/>
    </source>
</evidence>
<dbReference type="GO" id="GO:0003723">
    <property type="term" value="F:RNA binding"/>
    <property type="evidence" value="ECO:0007669"/>
    <property type="project" value="UniProtKB-UniRule"/>
</dbReference>
<keyword evidence="9" id="KW-1035">Host cytoplasm</keyword>
<sequence length="455" mass="51389">MLKTLDESVLEFDKLAEQSQSHLPKATAPSLSGWSDDLLRQLTEKVSFPMYCMNRAYRRRIISRFFDFYFSGNVRSGDSLVATVFDAAAIAEFDNKSIWNPSYFGEVAFYPPNSSLDESLTVRDSGVLPTVQILNPNWSVSAQSDYQSLMACYTNESATLFRNSISGILETIKSTDAASENEKALVRLTSFLALTFCRFATKDKLQMGNTFNKTQYRVNLTTVAFWPTEKAFAPPCKLSLEQAELSLKKGLAPVSRMFMLLADEFVRSRGNDYERQATPGFISASVLTHTARNGLGLITLIEQASEITGYTWKDMLKLTMFDKTEASWREITTFFHTHLNINHSQSSFNWARIINHGYLRGLSPRENPFLACIMAAVVEKKQGEGIWDAEWAKMFAKDMDDAKALGQALYAQSRPKLEDLTGTRYSKELIEKAKKLRDQAQESHGIARLLSDAKW</sequence>
<dbReference type="EMBL" id="MT153372">
    <property type="protein sequence ID" value="QMP82140.1"/>
    <property type="molecule type" value="Viral_cRNA"/>
</dbReference>
<keyword evidence="5 9" id="KW-0694">RNA-binding</keyword>
<dbReference type="Proteomes" id="UP000676239">
    <property type="component" value="Segment"/>
</dbReference>
<dbReference type="GO" id="GO:0019029">
    <property type="term" value="C:helical viral capsid"/>
    <property type="evidence" value="ECO:0007669"/>
    <property type="project" value="UniProtKB-UniRule"/>
</dbReference>
<comment type="subcellular location">
    <subcellularLocation>
        <location evidence="9">Virion</location>
    </subcellularLocation>
    <subcellularLocation>
        <location evidence="9">Host cytoplasm</location>
    </subcellularLocation>
</comment>
<evidence type="ECO:0000256" key="4">
    <source>
        <dbReference type="ARBA" id="ARBA00022844"/>
    </source>
</evidence>
<keyword evidence="3 9" id="KW-0167">Capsid protein</keyword>
<evidence type="ECO:0000256" key="8">
    <source>
        <dbReference type="ARBA" id="ARBA00033344"/>
    </source>
</evidence>
<reference evidence="10" key="2">
    <citation type="submission" date="2020-03" db="EMBL/GenBank/DDBJ databases">
        <authorList>
            <person name="Kafer S."/>
            <person name="Paraskevopoulou S."/>
            <person name="Zirkel F."/>
            <person name="Wieseke N."/>
            <person name="Donath A."/>
            <person name="Petersen M."/>
            <person name="Jones T.C."/>
            <person name="Liu S."/>
            <person name="Zhou X."/>
            <person name="Middendorf M."/>
            <person name="Junglen S."/>
            <person name="Misof B."/>
            <person name="Drosten C."/>
        </authorList>
    </citation>
    <scope>NUCLEOTIDE SEQUENCE</scope>
    <source>
        <strain evidence="10">OKIAV109</strain>
    </source>
</reference>
<evidence type="ECO:0000256" key="6">
    <source>
        <dbReference type="ARBA" id="ARBA00023086"/>
    </source>
</evidence>
<dbReference type="InterPro" id="IPR004902">
    <property type="entry name" value="Rhabdo_ncap_2"/>
</dbReference>
<organism evidence="10 11">
    <name type="scientific">hymenopteran rhabdo-related virus 109</name>
    <dbReference type="NCBI Taxonomy" id="2847803"/>
    <lineage>
        <taxon>Viruses</taxon>
        <taxon>Riboviria</taxon>
        <taxon>Orthornavirae</taxon>
        <taxon>Negarnaviricota</taxon>
        <taxon>Haploviricotina</taxon>
        <taxon>Monjiviricetes</taxon>
        <taxon>Mononegavirales</taxon>
        <taxon>Rhabdoviridae</taxon>
        <taxon>Deltarhabdovirinae</taxon>
        <taxon>Alphahymrhavirus</taxon>
        <taxon>Alphahymrhavirus hirtum</taxon>
    </lineage>
</organism>
<keyword evidence="7 9" id="KW-0687">Ribonucleoprotein</keyword>
<dbReference type="Pfam" id="PF03216">
    <property type="entry name" value="Rhabdo_ncap_2"/>
    <property type="match status" value="1"/>
</dbReference>
<comment type="function">
    <text evidence="9">Encapsidates the genome, protecting it from nucleases. The encapsidated genomic RNA is termed the nucleocapsid (NC) and serves as template for viral transcription and replication.</text>
</comment>
<keyword evidence="11" id="KW-1185">Reference proteome</keyword>
<evidence type="ECO:0000256" key="1">
    <source>
        <dbReference type="ARBA" id="ARBA00014389"/>
    </source>
</evidence>
<comment type="similarity">
    <text evidence="9">Belongs to the nucleorhabdovirus nucleocapsid protein family.</text>
</comment>
<evidence type="ECO:0000256" key="2">
    <source>
        <dbReference type="ARBA" id="ARBA00022497"/>
    </source>
</evidence>
<evidence type="ECO:0000313" key="10">
    <source>
        <dbReference type="EMBL" id="QMP82140.1"/>
    </source>
</evidence>
<dbReference type="GO" id="GO:0030430">
    <property type="term" value="C:host cell cytoplasm"/>
    <property type="evidence" value="ECO:0007669"/>
    <property type="project" value="UniProtKB-SubCell"/>
</dbReference>
<dbReference type="KEGG" id="vg:80536780"/>
<dbReference type="GO" id="GO:1990904">
    <property type="term" value="C:ribonucleoprotein complex"/>
    <property type="evidence" value="ECO:0007669"/>
    <property type="project" value="UniProtKB-UniRule"/>
</dbReference>
<proteinExistence type="inferred from homology"/>